<evidence type="ECO:0000313" key="2">
    <source>
        <dbReference type="Proteomes" id="UP001470230"/>
    </source>
</evidence>
<name>A0ABR2H791_9EUKA</name>
<accession>A0ABR2H791</accession>
<protein>
    <recommendedName>
        <fullName evidence="3">DUF659 domain-containing protein</fullName>
    </recommendedName>
</protein>
<comment type="caution">
    <text evidence="1">The sequence shown here is derived from an EMBL/GenBank/DDBJ whole genome shotgun (WGS) entry which is preliminary data.</text>
</comment>
<dbReference type="InterPro" id="IPR012337">
    <property type="entry name" value="RNaseH-like_sf"/>
</dbReference>
<dbReference type="EMBL" id="JAPFFF010000042">
    <property type="protein sequence ID" value="KAK8841265.1"/>
    <property type="molecule type" value="Genomic_DNA"/>
</dbReference>
<organism evidence="1 2">
    <name type="scientific">Tritrichomonas musculus</name>
    <dbReference type="NCBI Taxonomy" id="1915356"/>
    <lineage>
        <taxon>Eukaryota</taxon>
        <taxon>Metamonada</taxon>
        <taxon>Parabasalia</taxon>
        <taxon>Tritrichomonadida</taxon>
        <taxon>Tritrichomonadidae</taxon>
        <taxon>Tritrichomonas</taxon>
    </lineage>
</organism>
<gene>
    <name evidence="1" type="ORF">M9Y10_027466</name>
</gene>
<proteinExistence type="predicted"/>
<keyword evidence="2" id="KW-1185">Reference proteome</keyword>
<dbReference type="Proteomes" id="UP001470230">
    <property type="component" value="Unassembled WGS sequence"/>
</dbReference>
<evidence type="ECO:0008006" key="3">
    <source>
        <dbReference type="Google" id="ProtNLM"/>
    </source>
</evidence>
<sequence length="672" mass="77872">MNLTNLFPEKDWEITRMLYQGQMRSVALCKKKIKFGDQEMTCNYPCRTDRLNERNHLCTFNRITNYFGDTYETTTCDLLFFNMLVRTNISFSAAVSDEVYNFAYYLIRLGQKSVLEHLPHPNITIASPQKLFPQISRQTLSRNFARAASLIKTKILETLRNFGNVCLAIDAGKINGNPILDVTVVHAFSPSKPLLFRAFKEFNGSTEDYIEKVKNVIDALNDMSIKVTSIVGDNVPAQKQAFNHSEISMQKKYPKTIYSIPIWFSCICHTISLMLDDVFESIDFLTELNSSTKNITKIFRSKPVVSALGVVCTSFCETRWTNEYDIYTWLMKHFDRIEKTFMNPPLNIHPYLLKIPRFPVIFYNYIPRYITVLTPVRDLITFLEGDRTPACFIYPSIQDCKERLNEIISADDEHLPKIAKALLLILDERLKSHYSLMMLKVLFFLTPEGREEARKTVFSKLIVVPDSYHPEPTKTRLTSDTRAAVQTLINNFNPSDAKLVQMSQVFSNIGVQPEMLNFEADDEFFELSDFDISKTDEFTGNPNEDAIYTECITKMAEDYYRSISDDQNEILSYGCRIALSFNSWIVDPIEPRTLCNWYARNPYQFWTNAHQYNNLSEFSEFVLRLLPTIASEATVERKLWRQRVITPADRFSMSEETQLNRVTITEHMNTTS</sequence>
<reference evidence="1 2" key="1">
    <citation type="submission" date="2024-04" db="EMBL/GenBank/DDBJ databases">
        <title>Tritrichomonas musculus Genome.</title>
        <authorList>
            <person name="Alves-Ferreira E."/>
            <person name="Grigg M."/>
            <person name="Lorenzi H."/>
            <person name="Galac M."/>
        </authorList>
    </citation>
    <scope>NUCLEOTIDE SEQUENCE [LARGE SCALE GENOMIC DNA]</scope>
    <source>
        <strain evidence="1 2">EAF2021</strain>
    </source>
</reference>
<evidence type="ECO:0000313" key="1">
    <source>
        <dbReference type="EMBL" id="KAK8841265.1"/>
    </source>
</evidence>
<dbReference type="SUPFAM" id="SSF53098">
    <property type="entry name" value="Ribonuclease H-like"/>
    <property type="match status" value="1"/>
</dbReference>